<proteinExistence type="predicted"/>
<dbReference type="Proteomes" id="UP000321026">
    <property type="component" value="Unassembled WGS sequence"/>
</dbReference>
<dbReference type="AlphaFoldDB" id="A0A5C7J998"/>
<accession>A0A5C7J998</accession>
<evidence type="ECO:0000313" key="1">
    <source>
        <dbReference type="EMBL" id="TXG78057.1"/>
    </source>
</evidence>
<sequence>MIKVNIDSDVLIFPNYRNAYNYCIEKLATYSMVESETNTYKDKYNRLLKAAIKFFIASEAKDVKHYVKSDYEMFIQNDNGNLLNQVTDYLDVEDDPRFNHIEQLSIAKTLIRNCKEYAMRKIKVDIAHTVWGMDHGANYG</sequence>
<organism evidence="1 2">
    <name type="scientific">Candidatus Dojkabacteria bacterium</name>
    <dbReference type="NCBI Taxonomy" id="2099670"/>
    <lineage>
        <taxon>Bacteria</taxon>
        <taxon>Candidatus Dojkabacteria</taxon>
    </lineage>
</organism>
<dbReference type="EMBL" id="SSDS01000028">
    <property type="protein sequence ID" value="TXG78057.1"/>
    <property type="molecule type" value="Genomic_DNA"/>
</dbReference>
<reference evidence="1 2" key="1">
    <citation type="submission" date="2018-09" db="EMBL/GenBank/DDBJ databases">
        <title>Metagenome Assembled Genomes from an Advanced Water Purification Facility.</title>
        <authorList>
            <person name="Stamps B.W."/>
            <person name="Spear J.R."/>
        </authorList>
    </citation>
    <scope>NUCLEOTIDE SEQUENCE [LARGE SCALE GENOMIC DNA]</scope>
    <source>
        <strain evidence="1">Bin_63_2</strain>
    </source>
</reference>
<evidence type="ECO:0000313" key="2">
    <source>
        <dbReference type="Proteomes" id="UP000321026"/>
    </source>
</evidence>
<protein>
    <submittedName>
        <fullName evidence="1">Uncharacterized protein</fullName>
    </submittedName>
</protein>
<name>A0A5C7J998_9BACT</name>
<gene>
    <name evidence="1" type="ORF">E6Q11_01780</name>
</gene>
<comment type="caution">
    <text evidence="1">The sequence shown here is derived from an EMBL/GenBank/DDBJ whole genome shotgun (WGS) entry which is preliminary data.</text>
</comment>